<dbReference type="GO" id="GO:0008270">
    <property type="term" value="F:zinc ion binding"/>
    <property type="evidence" value="ECO:0007669"/>
    <property type="project" value="TreeGrafter"/>
</dbReference>
<dbReference type="InterPro" id="IPR003141">
    <property type="entry name" value="Pol/His_phosphatase_N"/>
</dbReference>
<evidence type="ECO:0000313" key="2">
    <source>
        <dbReference type="EMBL" id="RDY23655.1"/>
    </source>
</evidence>
<dbReference type="PANTHER" id="PTHR36928">
    <property type="entry name" value="PHOSPHATASE YCDX-RELATED"/>
    <property type="match status" value="1"/>
</dbReference>
<organism evidence="2 3">
    <name type="scientific">Romboutsia maritimum</name>
    <dbReference type="NCBI Taxonomy" id="2020948"/>
    <lineage>
        <taxon>Bacteria</taxon>
        <taxon>Bacillati</taxon>
        <taxon>Bacillota</taxon>
        <taxon>Clostridia</taxon>
        <taxon>Peptostreptococcales</taxon>
        <taxon>Peptostreptococcaceae</taxon>
        <taxon>Romboutsia</taxon>
    </lineage>
</organism>
<dbReference type="Proteomes" id="UP000243494">
    <property type="component" value="Unassembled WGS sequence"/>
</dbReference>
<dbReference type="GO" id="GO:0042578">
    <property type="term" value="F:phosphoric ester hydrolase activity"/>
    <property type="evidence" value="ECO:0007669"/>
    <property type="project" value="TreeGrafter"/>
</dbReference>
<comment type="caution">
    <text evidence="2">The sequence shown here is derived from an EMBL/GenBank/DDBJ whole genome shotgun (WGS) entry which is preliminary data.</text>
</comment>
<reference evidence="2 3" key="1">
    <citation type="journal article" date="2017" name="Genome Announc.">
        <title>Draft Genome Sequence of Romboutsia maritimum sp. nov. Strain CCRI-22766(T), Isolated from Coastal Estuarine Mud.</title>
        <authorList>
            <person name="Maheux A.F."/>
            <person name="Boudreau D.K."/>
            <person name="Berube E."/>
            <person name="Boissinot M."/>
            <person name="Raymond F."/>
            <person name="Brodeur S."/>
            <person name="Corbeil J."/>
            <person name="Brightwell G."/>
            <person name="Broda D."/>
            <person name="Omar R.F."/>
            <person name="Bergeron M.G."/>
        </authorList>
    </citation>
    <scope>NUCLEOTIDE SEQUENCE [LARGE SCALE GENOMIC DNA]</scope>
    <source>
        <strain evidence="2 3">CCRI-22766</strain>
    </source>
</reference>
<keyword evidence="3" id="KW-1185">Reference proteome</keyword>
<dbReference type="RefSeq" id="WP_095406286.1">
    <property type="nucleotide sequence ID" value="NZ_NOJZ02000009.1"/>
</dbReference>
<dbReference type="Pfam" id="PF02811">
    <property type="entry name" value="PHP"/>
    <property type="match status" value="1"/>
</dbReference>
<proteinExistence type="predicted"/>
<sequence length="238" mass="27152">MKAILDLHTHTVVSGHAYSTVKENIEEAISKDLKFLGISDHGCSMPGGPHPYYFNNLYVLPRNVGKIKILRGIEANIIDYDGNIDVEKETLERLDYAIASLHMPCIKFGTKEENTNAILKVMDNEKVKIIGHPDDSRYPLDYEVIVKKAKEKNVLLEVNNSSLNPNSYREGARNNVFKMLELCEKYKTKIILGTDSHICYDIGAFSNCEEILKVTNFPKELVINYNENDFIKMFDINF</sequence>
<dbReference type="InterPro" id="IPR004013">
    <property type="entry name" value="PHP_dom"/>
</dbReference>
<evidence type="ECO:0000313" key="3">
    <source>
        <dbReference type="Proteomes" id="UP000243494"/>
    </source>
</evidence>
<dbReference type="InterPro" id="IPR050243">
    <property type="entry name" value="PHP_phosphatase"/>
</dbReference>
<dbReference type="SMART" id="SM00481">
    <property type="entry name" value="POLIIIAc"/>
    <property type="match status" value="1"/>
</dbReference>
<dbReference type="Gene3D" id="3.20.20.140">
    <property type="entry name" value="Metal-dependent hydrolases"/>
    <property type="match status" value="1"/>
</dbReference>
<dbReference type="SUPFAM" id="SSF89550">
    <property type="entry name" value="PHP domain-like"/>
    <property type="match status" value="1"/>
</dbReference>
<name>A0A371IT72_9FIRM</name>
<accession>A0A371IT72</accession>
<evidence type="ECO:0000259" key="1">
    <source>
        <dbReference type="SMART" id="SM00481"/>
    </source>
</evidence>
<dbReference type="NCBIfam" id="NF006702">
    <property type="entry name" value="PRK09248.1"/>
    <property type="match status" value="1"/>
</dbReference>
<feature type="domain" description="Polymerase/histidinol phosphatase N-terminal" evidence="1">
    <location>
        <begin position="5"/>
        <end position="79"/>
    </location>
</feature>
<dbReference type="OrthoDB" id="9808747at2"/>
<gene>
    <name evidence="2" type="ORF">CHF27_006890</name>
</gene>
<dbReference type="EMBL" id="NOJZ02000009">
    <property type="protein sequence ID" value="RDY23655.1"/>
    <property type="molecule type" value="Genomic_DNA"/>
</dbReference>
<dbReference type="PANTHER" id="PTHR36928:SF1">
    <property type="entry name" value="PHOSPHATASE YCDX-RELATED"/>
    <property type="match status" value="1"/>
</dbReference>
<dbReference type="GO" id="GO:0005829">
    <property type="term" value="C:cytosol"/>
    <property type="evidence" value="ECO:0007669"/>
    <property type="project" value="TreeGrafter"/>
</dbReference>
<dbReference type="CDD" id="cd07437">
    <property type="entry name" value="PHP_HisPPase_Ycdx_like"/>
    <property type="match status" value="1"/>
</dbReference>
<dbReference type="AlphaFoldDB" id="A0A371IT72"/>
<dbReference type="InterPro" id="IPR016195">
    <property type="entry name" value="Pol/histidinol_Pase-like"/>
</dbReference>
<protein>
    <submittedName>
        <fullName evidence="2">Phosphatase</fullName>
    </submittedName>
</protein>